<dbReference type="EMBL" id="KN822954">
    <property type="protein sequence ID" value="KIO32451.1"/>
    <property type="molecule type" value="Genomic_DNA"/>
</dbReference>
<dbReference type="HOGENOM" id="CLU_060348_0_0_1"/>
<dbReference type="InterPro" id="IPR008972">
    <property type="entry name" value="Cupredoxin"/>
</dbReference>
<dbReference type="Gene3D" id="2.60.40.420">
    <property type="entry name" value="Cupredoxins - blue copper proteins"/>
    <property type="match status" value="2"/>
</dbReference>
<dbReference type="SUPFAM" id="SSF49503">
    <property type="entry name" value="Cupredoxins"/>
    <property type="match status" value="2"/>
</dbReference>
<dbReference type="PANTHER" id="PTHR34883">
    <property type="entry name" value="SERINE-RICH PROTEIN, PUTATIVE-RELATED-RELATED"/>
    <property type="match status" value="1"/>
</dbReference>
<sequence length="300" mass="29860">MPVAATQTTDLPQFWIPVKDTKPIWAFCSQANHCQQGMVFAVNAPADPDPKSFNNFKALATGAAAAQPAVTTSTSIGPVATETPAVTDPNAAAGADPYGSGASDPNAAASSAAASSTVSANNAAATGATGSGTVHQVIVGGTGQLTFQPDHLTAAEGDVVQFVFKAKNHTATQSSFKSPCSPLAGGFDSGYMPSDDAGPNFPTYSYTVTNASAPIWVYCKQGNHCQSGMVFAINTNENSANTFAAYQANAKGASASASASATGSAASATVTANSAMSAVGGSKGVVVALTVVSMVFALAL</sequence>
<name>A0A0C3QTF8_9AGAM</name>
<dbReference type="Proteomes" id="UP000054248">
    <property type="component" value="Unassembled WGS sequence"/>
</dbReference>
<reference evidence="2 3" key="1">
    <citation type="submission" date="2014-04" db="EMBL/GenBank/DDBJ databases">
        <authorList>
            <consortium name="DOE Joint Genome Institute"/>
            <person name="Kuo A."/>
            <person name="Girlanda M."/>
            <person name="Perotto S."/>
            <person name="Kohler A."/>
            <person name="Nagy L.G."/>
            <person name="Floudas D."/>
            <person name="Copeland A."/>
            <person name="Barry K.W."/>
            <person name="Cichocki N."/>
            <person name="Veneault-Fourrey C."/>
            <person name="LaButti K."/>
            <person name="Lindquist E.A."/>
            <person name="Lipzen A."/>
            <person name="Lundell T."/>
            <person name="Morin E."/>
            <person name="Murat C."/>
            <person name="Sun H."/>
            <person name="Tunlid A."/>
            <person name="Henrissat B."/>
            <person name="Grigoriev I.V."/>
            <person name="Hibbett D.S."/>
            <person name="Martin F."/>
            <person name="Nordberg H.P."/>
            <person name="Cantor M.N."/>
            <person name="Hua S.X."/>
        </authorList>
    </citation>
    <scope>NUCLEOTIDE SEQUENCE [LARGE SCALE GENOMIC DNA]</scope>
    <source>
        <strain evidence="2 3">MUT 4182</strain>
    </source>
</reference>
<keyword evidence="3" id="KW-1185">Reference proteome</keyword>
<gene>
    <name evidence="2" type="ORF">M407DRAFT_241371</name>
</gene>
<evidence type="ECO:0000313" key="3">
    <source>
        <dbReference type="Proteomes" id="UP000054248"/>
    </source>
</evidence>
<protein>
    <recommendedName>
        <fullName evidence="4">Phytocyanin domain-containing protein</fullName>
    </recommendedName>
</protein>
<dbReference type="OrthoDB" id="1921208at2759"/>
<dbReference type="AlphaFoldDB" id="A0A0C3QTF8"/>
<dbReference type="InterPro" id="IPR052953">
    <property type="entry name" value="Ser-rich/MCO-related"/>
</dbReference>
<evidence type="ECO:0000313" key="2">
    <source>
        <dbReference type="EMBL" id="KIO32451.1"/>
    </source>
</evidence>
<reference evidence="3" key="2">
    <citation type="submission" date="2015-01" db="EMBL/GenBank/DDBJ databases">
        <title>Evolutionary Origins and Diversification of the Mycorrhizal Mutualists.</title>
        <authorList>
            <consortium name="DOE Joint Genome Institute"/>
            <consortium name="Mycorrhizal Genomics Consortium"/>
            <person name="Kohler A."/>
            <person name="Kuo A."/>
            <person name="Nagy L.G."/>
            <person name="Floudas D."/>
            <person name="Copeland A."/>
            <person name="Barry K.W."/>
            <person name="Cichocki N."/>
            <person name="Veneault-Fourrey C."/>
            <person name="LaButti K."/>
            <person name="Lindquist E.A."/>
            <person name="Lipzen A."/>
            <person name="Lundell T."/>
            <person name="Morin E."/>
            <person name="Murat C."/>
            <person name="Riley R."/>
            <person name="Ohm R."/>
            <person name="Sun H."/>
            <person name="Tunlid A."/>
            <person name="Henrissat B."/>
            <person name="Grigoriev I.V."/>
            <person name="Hibbett D.S."/>
            <person name="Martin F."/>
        </authorList>
    </citation>
    <scope>NUCLEOTIDE SEQUENCE [LARGE SCALE GENOMIC DNA]</scope>
    <source>
        <strain evidence="3">MUT 4182</strain>
    </source>
</reference>
<dbReference type="PANTHER" id="PTHR34883:SF15">
    <property type="entry name" value="EXTRACELLULAR SERINE-RICH PROTEIN"/>
    <property type="match status" value="1"/>
</dbReference>
<dbReference type="STRING" id="1051891.A0A0C3QTF8"/>
<feature type="compositionally biased region" description="Low complexity" evidence="1">
    <location>
        <begin position="99"/>
        <end position="108"/>
    </location>
</feature>
<evidence type="ECO:0008006" key="4">
    <source>
        <dbReference type="Google" id="ProtNLM"/>
    </source>
</evidence>
<feature type="region of interest" description="Disordered" evidence="1">
    <location>
        <begin position="75"/>
        <end position="108"/>
    </location>
</feature>
<evidence type="ECO:0000256" key="1">
    <source>
        <dbReference type="SAM" id="MobiDB-lite"/>
    </source>
</evidence>
<proteinExistence type="predicted"/>
<dbReference type="CDD" id="cd00920">
    <property type="entry name" value="Cupredoxin"/>
    <property type="match status" value="1"/>
</dbReference>
<accession>A0A0C3QTF8</accession>
<organism evidence="2 3">
    <name type="scientific">Tulasnella calospora MUT 4182</name>
    <dbReference type="NCBI Taxonomy" id="1051891"/>
    <lineage>
        <taxon>Eukaryota</taxon>
        <taxon>Fungi</taxon>
        <taxon>Dikarya</taxon>
        <taxon>Basidiomycota</taxon>
        <taxon>Agaricomycotina</taxon>
        <taxon>Agaricomycetes</taxon>
        <taxon>Cantharellales</taxon>
        <taxon>Tulasnellaceae</taxon>
        <taxon>Tulasnella</taxon>
    </lineage>
</organism>